<gene>
    <name evidence="2" type="ORF">HMPREF1324_1466</name>
</gene>
<evidence type="ECO:0000313" key="2">
    <source>
        <dbReference type="EMBL" id="EID51764.1"/>
    </source>
</evidence>
<feature type="compositionally biased region" description="Basic and acidic residues" evidence="1">
    <location>
        <begin position="28"/>
        <end position="51"/>
    </location>
</feature>
<feature type="region of interest" description="Disordered" evidence="1">
    <location>
        <begin position="375"/>
        <end position="421"/>
    </location>
</feature>
<accession>I0UV61</accession>
<name>I0UV61_9MICC</name>
<dbReference type="CDD" id="cd06503">
    <property type="entry name" value="ATP-synt_Fo_b"/>
    <property type="match status" value="1"/>
</dbReference>
<comment type="caution">
    <text evidence="2">The sequence shown here is derived from an EMBL/GenBank/DDBJ whole genome shotgun (WGS) entry which is preliminary data.</text>
</comment>
<dbReference type="PATRIC" id="fig|1125724.3.peg.468"/>
<dbReference type="Gene3D" id="3.30.930.30">
    <property type="match status" value="1"/>
</dbReference>
<reference evidence="2" key="1">
    <citation type="submission" date="2012-03" db="EMBL/GenBank/DDBJ databases">
        <authorList>
            <person name="Durkin A.S."/>
            <person name="McCorrison J."/>
            <person name="Torralba M."/>
            <person name="Gillis M."/>
            <person name="Methe B."/>
            <person name="Sutton G."/>
            <person name="Nelson K.E."/>
        </authorList>
    </citation>
    <scope>NUCLEOTIDE SEQUENCE [LARGE SCALE GENOMIC DNA]</scope>
    <source>
        <strain evidence="2">F0474</strain>
    </source>
</reference>
<feature type="region of interest" description="Disordered" evidence="1">
    <location>
        <begin position="1"/>
        <end position="51"/>
    </location>
</feature>
<keyword evidence="3" id="KW-1185">Reference proteome</keyword>
<proteinExistence type="predicted"/>
<evidence type="ECO:0000256" key="1">
    <source>
        <dbReference type="SAM" id="MobiDB-lite"/>
    </source>
</evidence>
<organism evidence="2 3">
    <name type="scientific">Rothia aeria F0474</name>
    <dbReference type="NCBI Taxonomy" id="1125724"/>
    <lineage>
        <taxon>Bacteria</taxon>
        <taxon>Bacillati</taxon>
        <taxon>Actinomycetota</taxon>
        <taxon>Actinomycetes</taxon>
        <taxon>Micrococcales</taxon>
        <taxon>Micrococcaceae</taxon>
        <taxon>Rothia</taxon>
    </lineage>
</organism>
<protein>
    <recommendedName>
        <fullName evidence="4">Plasmid recombination enzyme</fullName>
    </recommendedName>
</protein>
<feature type="compositionally biased region" description="Basic and acidic residues" evidence="1">
    <location>
        <begin position="394"/>
        <end position="421"/>
    </location>
</feature>
<dbReference type="Proteomes" id="UP000004863">
    <property type="component" value="Unassembled WGS sequence"/>
</dbReference>
<evidence type="ECO:0000313" key="3">
    <source>
        <dbReference type="Proteomes" id="UP000004863"/>
    </source>
</evidence>
<feature type="compositionally biased region" description="Polar residues" evidence="1">
    <location>
        <begin position="375"/>
        <end position="385"/>
    </location>
</feature>
<dbReference type="EMBL" id="AJJQ01000009">
    <property type="protein sequence ID" value="EID51764.1"/>
    <property type="molecule type" value="Genomic_DNA"/>
</dbReference>
<dbReference type="AlphaFoldDB" id="I0UV61"/>
<sequence>MTGLLGQAEPGTQTSTAPIPGGASWAGEQREPGPHDGLDGAHRERQTNEVRKERTMALSAPAAGRASCHISHTKSIAGRRGTLDEMMREIVPGAVERYAKKNPNIMVAEEADNESYVNDGEGGFRLCEDIREVMEYGDARAARLSRKITKDKKNKRGEMVGGTVTTTTFLVHLPRTMCVEQPDFYPAINPRTGKRRIDPETGEPASRSRWVARDRDEADEYFSAVLEYLGANVVPGGMDGILGISLQYSENTPHMHVLADTFGDDPKHPGSLRQDWSRAYSEHRDVRDEDGRRVPGWEKIRDLHVGLREHLIAKGFDIERESSERSTESLAKAEYVASMQALETAEETLARVAKLEPEARAEAERLVKAARQRSSEIISDAQTESADILDEAERDAQTVRSSAREAGRQEGRAEGQAEARRLQQAARERLAEADATYAEAMTARSIPSEQARHLASLGAKTLASAISKRVDERTREEVERTRASVERTFAKNSEVLIGRAREVERSYGNKLVSKRVQVSQAQKSLEDDGMEF</sequence>
<evidence type="ECO:0008006" key="4">
    <source>
        <dbReference type="Google" id="ProtNLM"/>
    </source>
</evidence>
<feature type="region of interest" description="Disordered" evidence="1">
    <location>
        <begin position="189"/>
        <end position="209"/>
    </location>
</feature>